<keyword evidence="7" id="KW-1133">Transmembrane helix</keyword>
<dbReference type="UniPathway" id="UPA00378"/>
<evidence type="ECO:0000256" key="14">
    <source>
        <dbReference type="RuleBase" id="RU363127"/>
    </source>
</evidence>
<keyword evidence="14" id="KW-0333">Golgi apparatus</keyword>
<evidence type="ECO:0000256" key="8">
    <source>
        <dbReference type="ARBA" id="ARBA00023136"/>
    </source>
</evidence>
<dbReference type="AlphaFoldDB" id="A0A3M7QPM6"/>
<evidence type="ECO:0000256" key="3">
    <source>
        <dbReference type="ARBA" id="ARBA00012641"/>
    </source>
</evidence>
<evidence type="ECO:0000256" key="5">
    <source>
        <dbReference type="ARBA" id="ARBA00022692"/>
    </source>
</evidence>
<dbReference type="EMBL" id="REGN01005436">
    <property type="protein sequence ID" value="RNA13356.1"/>
    <property type="molecule type" value="Genomic_DNA"/>
</dbReference>
<keyword evidence="8" id="KW-0472">Membrane</keyword>
<comment type="catalytic activity">
    <reaction evidence="10 14">
        <text>3-O-(beta-D-galactosyl-(1-&gt;3)-beta-D-galactosyl-(1-&gt;4)-beta-D-xylosyl)-L-seryl-[protein] + UDP-alpha-D-glucuronate = 3-O-(beta-D-GlcA-(1-&gt;3)-beta-D-Gal-(1-&gt;3)-beta-D-Gal-(1-&gt;4)-beta-D-Xyl)-L-seryl-[protein] + UDP + H(+)</text>
        <dbReference type="Rhea" id="RHEA:24168"/>
        <dbReference type="Rhea" id="RHEA-COMP:12571"/>
        <dbReference type="Rhea" id="RHEA-COMP:12573"/>
        <dbReference type="ChEBI" id="CHEBI:15378"/>
        <dbReference type="ChEBI" id="CHEBI:58052"/>
        <dbReference type="ChEBI" id="CHEBI:58223"/>
        <dbReference type="ChEBI" id="CHEBI:132090"/>
        <dbReference type="ChEBI" id="CHEBI:132093"/>
        <dbReference type="EC" id="2.4.1.135"/>
    </reaction>
</comment>
<keyword evidence="9" id="KW-0325">Glycoprotein</keyword>
<dbReference type="Proteomes" id="UP000276133">
    <property type="component" value="Unassembled WGS sequence"/>
</dbReference>
<evidence type="ECO:0000256" key="13">
    <source>
        <dbReference type="PIRSR" id="PIRSR605027-4"/>
    </source>
</evidence>
<name>A0A3M7QPM6_BRAPC</name>
<dbReference type="Gene3D" id="3.90.550.10">
    <property type="entry name" value="Spore Coat Polysaccharide Biosynthesis Protein SpsA, Chain A"/>
    <property type="match status" value="1"/>
</dbReference>
<keyword evidence="6 14" id="KW-0735">Signal-anchor</keyword>
<comment type="caution">
    <text evidence="15">The sequence shown here is derived from an EMBL/GenBank/DDBJ whole genome shotgun (WGS) entry which is preliminary data.</text>
</comment>
<comment type="cofactor">
    <cofactor evidence="12 14">
        <name>Mn(2+)</name>
        <dbReference type="ChEBI" id="CHEBI:29035"/>
    </cofactor>
</comment>
<organism evidence="15 16">
    <name type="scientific">Brachionus plicatilis</name>
    <name type="common">Marine rotifer</name>
    <name type="synonym">Brachionus muelleri</name>
    <dbReference type="NCBI Taxonomy" id="10195"/>
    <lineage>
        <taxon>Eukaryota</taxon>
        <taxon>Metazoa</taxon>
        <taxon>Spiralia</taxon>
        <taxon>Gnathifera</taxon>
        <taxon>Rotifera</taxon>
        <taxon>Eurotatoria</taxon>
        <taxon>Monogononta</taxon>
        <taxon>Pseudotrocha</taxon>
        <taxon>Ploima</taxon>
        <taxon>Brachionidae</taxon>
        <taxon>Brachionus</taxon>
    </lineage>
</organism>
<keyword evidence="12 14" id="KW-0464">Manganese</keyword>
<evidence type="ECO:0000313" key="15">
    <source>
        <dbReference type="EMBL" id="RNA13356.1"/>
    </source>
</evidence>
<evidence type="ECO:0000256" key="10">
    <source>
        <dbReference type="ARBA" id="ARBA00047979"/>
    </source>
</evidence>
<evidence type="ECO:0000256" key="7">
    <source>
        <dbReference type="ARBA" id="ARBA00022989"/>
    </source>
</evidence>
<gene>
    <name evidence="15" type="ORF">BpHYR1_045584</name>
</gene>
<feature type="binding site" evidence="12">
    <location>
        <position position="151"/>
    </location>
    <ligand>
        <name>Mn(2+)</name>
        <dbReference type="ChEBI" id="CHEBI:29035"/>
    </ligand>
</feature>
<keyword evidence="15" id="KW-0328">Glycosyltransferase</keyword>
<reference evidence="15 16" key="1">
    <citation type="journal article" date="2018" name="Sci. Rep.">
        <title>Genomic signatures of local adaptation to the degree of environmental predictability in rotifers.</title>
        <authorList>
            <person name="Franch-Gras L."/>
            <person name="Hahn C."/>
            <person name="Garcia-Roger E.M."/>
            <person name="Carmona M.J."/>
            <person name="Serra M."/>
            <person name="Gomez A."/>
        </authorList>
    </citation>
    <scope>NUCLEOTIDE SEQUENCE [LARGE SCALE GENOMIC DNA]</scope>
    <source>
        <strain evidence="15">HYR1</strain>
    </source>
</reference>
<comment type="pathway">
    <text evidence="14">Protein modification; protein glycosylation.</text>
</comment>
<proteinExistence type="inferred from homology"/>
<dbReference type="PANTHER" id="PTHR10896:SF65">
    <property type="entry name" value="GALACTOSYLGALACTOSYLXYLOSYLPROTEIN 3-BETA-GLUCURONOSYLTRANSFERASE 3"/>
    <property type="match status" value="1"/>
</dbReference>
<dbReference type="GO" id="GO:0050650">
    <property type="term" value="P:chondroitin sulfate proteoglycan biosynthetic process"/>
    <property type="evidence" value="ECO:0007669"/>
    <property type="project" value="TreeGrafter"/>
</dbReference>
<dbReference type="InterPro" id="IPR029044">
    <property type="entry name" value="Nucleotide-diphossugar_trans"/>
</dbReference>
<dbReference type="SUPFAM" id="SSF53448">
    <property type="entry name" value="Nucleotide-diphospho-sugar transferases"/>
    <property type="match status" value="1"/>
</dbReference>
<protein>
    <recommendedName>
        <fullName evidence="3 14">Galactosylgalactosylxylosylprotein 3-beta-glucuronosyltransferase</fullName>
        <ecNumber evidence="3 14">2.4.1.135</ecNumber>
    </recommendedName>
</protein>
<keyword evidence="4 14" id="KW-0808">Transferase</keyword>
<dbReference type="GO" id="GO:0005975">
    <property type="term" value="P:carbohydrate metabolic process"/>
    <property type="evidence" value="ECO:0007669"/>
    <property type="project" value="TreeGrafter"/>
</dbReference>
<evidence type="ECO:0000256" key="9">
    <source>
        <dbReference type="ARBA" id="ARBA00023180"/>
    </source>
</evidence>
<evidence type="ECO:0000256" key="4">
    <source>
        <dbReference type="ARBA" id="ARBA00022679"/>
    </source>
</evidence>
<dbReference type="PANTHER" id="PTHR10896">
    <property type="entry name" value="GALACTOSYLGALACTOSYLXYLOSYLPROTEIN 3-BETA-GLUCURONOSYLTRANSFERASE BETA-1,3-GLUCURONYLTRANSFERASE"/>
    <property type="match status" value="1"/>
</dbReference>
<dbReference type="STRING" id="10195.A0A3M7QPM6"/>
<keyword evidence="5" id="KW-0812">Transmembrane</keyword>
<dbReference type="InterPro" id="IPR005027">
    <property type="entry name" value="Glyco_trans_43"/>
</dbReference>
<feature type="active site" description="Proton donor/acceptor" evidence="11">
    <location>
        <position position="228"/>
    </location>
</feature>
<dbReference type="Pfam" id="PF03360">
    <property type="entry name" value="Glyco_transf_43"/>
    <property type="match status" value="1"/>
</dbReference>
<comment type="similarity">
    <text evidence="2 14">Belongs to the glycosyltransferase 43 family.</text>
</comment>
<evidence type="ECO:0000256" key="2">
    <source>
        <dbReference type="ARBA" id="ARBA00007706"/>
    </source>
</evidence>
<dbReference type="GO" id="GO:0000139">
    <property type="term" value="C:Golgi membrane"/>
    <property type="evidence" value="ECO:0007669"/>
    <property type="project" value="UniProtKB-SubCell"/>
</dbReference>
<keyword evidence="16" id="KW-1185">Reference proteome</keyword>
<comment type="subcellular location">
    <subcellularLocation>
        <location evidence="14">Golgi apparatus membrane</location>
        <topology evidence="14">Single-pass type II membrane protein</topology>
    </subcellularLocation>
    <subcellularLocation>
        <location evidence="1">Membrane</location>
        <topology evidence="1">Single-pass type II membrane protein</topology>
    </subcellularLocation>
</comment>
<feature type="site" description="Interaction with galactose moiety of substrate glycoprotein" evidence="13">
    <location>
        <position position="175"/>
    </location>
</feature>
<accession>A0A3M7QPM6</accession>
<dbReference type="GO" id="GO:0015018">
    <property type="term" value="F:galactosylgalactosylxylosylprotein 3-beta-glucuronosyltransferase activity"/>
    <property type="evidence" value="ECO:0007669"/>
    <property type="project" value="UniProtKB-UniRule"/>
</dbReference>
<evidence type="ECO:0000256" key="11">
    <source>
        <dbReference type="PIRSR" id="PIRSR605027-1"/>
    </source>
</evidence>
<sequence length="256" mass="30560">MNSRKKDKMNGLIKIVREENSYLQQIKDTFAFNYVNRFKNDLVKMPSIYMITPTKSRLTQMADLIRLRNTLQMVPKLYWVLIEDSEKKSERIANFLKESGIKYHHMAVKSPWTTEPKRFTFYRGSVQRNMALKWIQSLKQNDITIYFGDDDNSYDLQLFEEVNIFITLVGGLYYEKPVCQNFKVVDYFFYYRKERKYPCDMGSFAFNISLIKKFPNAQFPVKYNGYLEQTFLQNFKIPLLNFEPKANMCSQVKILI</sequence>
<dbReference type="OrthoDB" id="675023at2759"/>
<evidence type="ECO:0000256" key="6">
    <source>
        <dbReference type="ARBA" id="ARBA00022968"/>
    </source>
</evidence>
<evidence type="ECO:0000256" key="1">
    <source>
        <dbReference type="ARBA" id="ARBA00004606"/>
    </source>
</evidence>
<dbReference type="GO" id="GO:0046872">
    <property type="term" value="F:metal ion binding"/>
    <property type="evidence" value="ECO:0007669"/>
    <property type="project" value="UniProtKB-KW"/>
</dbReference>
<evidence type="ECO:0000313" key="16">
    <source>
        <dbReference type="Proteomes" id="UP000276133"/>
    </source>
</evidence>
<dbReference type="EC" id="2.4.1.135" evidence="3 14"/>
<keyword evidence="12 14" id="KW-0479">Metal-binding</keyword>
<evidence type="ECO:0000256" key="12">
    <source>
        <dbReference type="PIRSR" id="PIRSR605027-3"/>
    </source>
</evidence>